<dbReference type="InterPro" id="IPR024079">
    <property type="entry name" value="MetalloPept_cat_dom_sf"/>
</dbReference>
<dbReference type="SUPFAM" id="SSF69318">
    <property type="entry name" value="Integrin alpha N-terminal domain"/>
    <property type="match status" value="1"/>
</dbReference>
<name>A0A1J1LWJ5_9CYAN</name>
<organism evidence="3 4">
    <name type="scientific">Planktothrix tepida PCC 9214</name>
    <dbReference type="NCBI Taxonomy" id="671072"/>
    <lineage>
        <taxon>Bacteria</taxon>
        <taxon>Bacillati</taxon>
        <taxon>Cyanobacteriota</taxon>
        <taxon>Cyanophyceae</taxon>
        <taxon>Oscillatoriophycideae</taxon>
        <taxon>Oscillatoriales</taxon>
        <taxon>Microcoleaceae</taxon>
        <taxon>Planktothrix</taxon>
    </lineage>
</organism>
<dbReference type="Gene3D" id="3.40.390.10">
    <property type="entry name" value="Collagenase (Catalytic Domain)"/>
    <property type="match status" value="1"/>
</dbReference>
<dbReference type="InterPro" id="IPR011049">
    <property type="entry name" value="Serralysin-like_metalloprot_C"/>
</dbReference>
<evidence type="ECO:0000256" key="1">
    <source>
        <dbReference type="ARBA" id="ARBA00022729"/>
    </source>
</evidence>
<dbReference type="Proteomes" id="UP000184315">
    <property type="component" value="Unassembled WGS sequence"/>
</dbReference>
<accession>A0A1J1LWJ5</accession>
<dbReference type="InterPro" id="IPR013517">
    <property type="entry name" value="FG-GAP"/>
</dbReference>
<dbReference type="Pfam" id="PF13582">
    <property type="entry name" value="Reprolysin_3"/>
    <property type="match status" value="1"/>
</dbReference>
<keyword evidence="1" id="KW-0732">Signal</keyword>
<dbReference type="InterPro" id="IPR014755">
    <property type="entry name" value="Cu-Rt/internalin_Ig-like"/>
</dbReference>
<dbReference type="STRING" id="671072.PL921480271"/>
<feature type="domain" description="SbsA Ig-like" evidence="2">
    <location>
        <begin position="864"/>
        <end position="975"/>
    </location>
</feature>
<dbReference type="InterPro" id="IPR027039">
    <property type="entry name" value="Crtac1"/>
</dbReference>
<evidence type="ECO:0000259" key="2">
    <source>
        <dbReference type="Pfam" id="PF13205"/>
    </source>
</evidence>
<proteinExistence type="predicted"/>
<dbReference type="Pfam" id="PF13205">
    <property type="entry name" value="Big_5"/>
    <property type="match status" value="3"/>
</dbReference>
<dbReference type="EMBL" id="CZDF01000188">
    <property type="protein sequence ID" value="CUR36161.1"/>
    <property type="molecule type" value="Genomic_DNA"/>
</dbReference>
<dbReference type="GO" id="GO:0005509">
    <property type="term" value="F:calcium ion binding"/>
    <property type="evidence" value="ECO:0007669"/>
    <property type="project" value="InterPro"/>
</dbReference>
<reference evidence="4" key="1">
    <citation type="submission" date="2015-10" db="EMBL/GenBank/DDBJ databases">
        <authorList>
            <person name="Regsiter A."/>
            <person name="william w."/>
        </authorList>
    </citation>
    <scope>NUCLEOTIDE SEQUENCE [LARGE SCALE GENOMIC DNA]</scope>
</reference>
<evidence type="ECO:0000313" key="3">
    <source>
        <dbReference type="EMBL" id="CUR36161.1"/>
    </source>
</evidence>
<dbReference type="PROSITE" id="PS00330">
    <property type="entry name" value="HEMOLYSIN_CALCIUM"/>
    <property type="match status" value="3"/>
</dbReference>
<dbReference type="GO" id="GO:0008237">
    <property type="term" value="F:metallopeptidase activity"/>
    <property type="evidence" value="ECO:0007669"/>
    <property type="project" value="InterPro"/>
</dbReference>
<dbReference type="SUPFAM" id="SSF51120">
    <property type="entry name" value="beta-Roll"/>
    <property type="match status" value="1"/>
</dbReference>
<sequence>MGTNFSSEGVIVQRKPTDIGSETSNVSLPGNSLENQLTLKNHLGGCICEGCRSLLINKYPLAPAPVVGATVTLGSLPLLSSNPNATSKIFLDFNGHTTSGTDWNTYRNGGANIVTPAYSIDADTATFSTTEIANIEQIWKRVAEDYAPFNVDVTTIDPGNLNSAYNIRAVIGGSWDQWFEESGGAGGVAYLTSWRYNNDTPVFVFEENLGNGDPKYTAEAISHEVGHSLGLYHQSTYDANGNKTAEYSSGSGTGETGWAPIMGKGYYQNLTTWHNGTSSLGSTTYQDDMSVISATNNGFGGYRSDDYGNTIASATPLSGTTTLTRSGIITRTSDVDVFSFQTGAGSVNFTINPAQYGPNLDILAQLLDSSGTVIASSNSSSNLFANLNASVSAGTYFVSVKSNGQYGRVGQYSISGTVPSGDTTPPIANSFTPADNATGVAVGANLVVNFNEAIKKGSGNLVIKKLSDNSVVETIAVTAANITVSGSQLTINPTANLLQGTDYYIGIANGAIKDIAGNNYAGITGNSTWNFKTVLPTDTTPPTANSFTPADNATGVAVAANLVVNFSEAIQKGSGNLVIKKLSDNSVVETIAVTATNITVSGSQLTINPTANLAQNTDYYIGIANGAIKDTAGNNYAGITGNSTWNFKTQTLSSFTPDTSVSPPGVSASSVAWSDYNGDGKQDFLLTGYDNSWNPISKLYKNTGSGFIEDTSISLPGVLYGSVAWSDYNGDGKSDFLLTGSDSSYNYISKLYKNTGSGFIEDTSISLPGVWQGSVAWADYNGDGKPDFLLTGYDNSYNYISKLYKNTGSGFSEDTSVSLPGVYGSSVAWADYNGDGKPDFLLTGSDSSYNYISKLYKNTTTTSDTTPPKASSFTPGDNSTIVAVDANLVVNFSEAIKKGTGNIVIKKLSDNSVVETIAVTATNVILNGNQLTTNPTANLVTGTSYYVEIANGAIKDIAGNNYVGITGNSTWNFKTQGFPPINGTVNNDILTGTANPETINGLGGNDQLLGNGGNDSLNGGDGIDTLNGGAGNDLLTGGLGADKFIYNTNAVFATSAVGVDTIADFNISQTDQIVLDKTTFTSISSIAGTGFSVTTEFAKVTTDALAATSAADIVYNTATGGLFYNQNSTAAGFGTGAKFLTLTTKPVLTATQFVIQA</sequence>
<keyword evidence="4" id="KW-1185">Reference proteome</keyword>
<dbReference type="InterPro" id="IPR018511">
    <property type="entry name" value="Hemolysin-typ_Ca-bd_CS"/>
</dbReference>
<dbReference type="Pfam" id="PF00353">
    <property type="entry name" value="HemolysinCabind"/>
    <property type="match status" value="1"/>
</dbReference>
<dbReference type="Gene3D" id="2.60.120.380">
    <property type="match status" value="1"/>
</dbReference>
<dbReference type="InterPro" id="IPR001343">
    <property type="entry name" value="Hemolysn_Ca-bd"/>
</dbReference>
<dbReference type="SUPFAM" id="SSF89260">
    <property type="entry name" value="Collagen-binding domain"/>
    <property type="match status" value="1"/>
</dbReference>
<dbReference type="OrthoDB" id="436945at2"/>
<dbReference type="Gene3D" id="2.60.40.1220">
    <property type="match status" value="2"/>
</dbReference>
<dbReference type="Gene3D" id="2.130.10.130">
    <property type="entry name" value="Integrin alpha, N-terminal"/>
    <property type="match status" value="1"/>
</dbReference>
<feature type="domain" description="SbsA Ig-like" evidence="2">
    <location>
        <begin position="538"/>
        <end position="649"/>
    </location>
</feature>
<dbReference type="PANTHER" id="PTHR16026">
    <property type="entry name" value="CARTILAGE ACIDIC PROTEIN 1"/>
    <property type="match status" value="1"/>
</dbReference>
<dbReference type="Pfam" id="PF13517">
    <property type="entry name" value="FG-GAP_3"/>
    <property type="match status" value="2"/>
</dbReference>
<gene>
    <name evidence="3" type="ORF">PL921480271</name>
</gene>
<evidence type="ECO:0000313" key="4">
    <source>
        <dbReference type="Proteomes" id="UP000184315"/>
    </source>
</evidence>
<dbReference type="Gene3D" id="2.150.10.10">
    <property type="entry name" value="Serralysin-like metalloprotease, C-terminal"/>
    <property type="match status" value="1"/>
</dbReference>
<protein>
    <recommendedName>
        <fullName evidence="2">SbsA Ig-like domain-containing protein</fullName>
    </recommendedName>
</protein>
<dbReference type="InterPro" id="IPR028994">
    <property type="entry name" value="Integrin_alpha_N"/>
</dbReference>
<dbReference type="PRINTS" id="PR00313">
    <property type="entry name" value="CABNDNGRPT"/>
</dbReference>
<dbReference type="InterPro" id="IPR032812">
    <property type="entry name" value="SbsA_Ig"/>
</dbReference>
<dbReference type="AlphaFoldDB" id="A0A1J1LWJ5"/>
<dbReference type="SUPFAM" id="SSF55486">
    <property type="entry name" value="Metalloproteases ('zincins'), catalytic domain"/>
    <property type="match status" value="1"/>
</dbReference>
<feature type="domain" description="SbsA Ig-like" evidence="2">
    <location>
        <begin position="422"/>
        <end position="533"/>
    </location>
</feature>
<dbReference type="PANTHER" id="PTHR16026:SF0">
    <property type="entry name" value="CARTILAGE ACIDIC PROTEIN 1"/>
    <property type="match status" value="1"/>
</dbReference>